<gene>
    <name evidence="10 13" type="primary">murG</name>
    <name evidence="13" type="ORF">VB248_06895</name>
</gene>
<evidence type="ECO:0000259" key="11">
    <source>
        <dbReference type="Pfam" id="PF03033"/>
    </source>
</evidence>
<evidence type="ECO:0000256" key="6">
    <source>
        <dbReference type="ARBA" id="ARBA00022984"/>
    </source>
</evidence>
<evidence type="ECO:0000256" key="9">
    <source>
        <dbReference type="ARBA" id="ARBA00023316"/>
    </source>
</evidence>
<dbReference type="PANTHER" id="PTHR21015">
    <property type="entry name" value="UDP-N-ACETYLGLUCOSAMINE--N-ACETYLMURAMYL-(PENTAPEPTIDE) PYROPHOSPHORYL-UNDECAPRENOL N-ACETYLGLUCOSAMINE TRANSFERASE 1"/>
    <property type="match status" value="1"/>
</dbReference>
<keyword evidence="5 10" id="KW-0133">Cell shape</keyword>
<keyword evidence="1 10" id="KW-1003">Cell membrane</keyword>
<keyword evidence="14" id="KW-1185">Reference proteome</keyword>
<evidence type="ECO:0000259" key="12">
    <source>
        <dbReference type="Pfam" id="PF04101"/>
    </source>
</evidence>
<dbReference type="HAMAP" id="MF_00033">
    <property type="entry name" value="MurG"/>
    <property type="match status" value="1"/>
</dbReference>
<evidence type="ECO:0000256" key="10">
    <source>
        <dbReference type="HAMAP-Rule" id="MF_00033"/>
    </source>
</evidence>
<dbReference type="InterPro" id="IPR007235">
    <property type="entry name" value="Glyco_trans_28_C"/>
</dbReference>
<evidence type="ECO:0000256" key="7">
    <source>
        <dbReference type="ARBA" id="ARBA00023136"/>
    </source>
</evidence>
<feature type="binding site" evidence="10">
    <location>
        <position position="296"/>
    </location>
    <ligand>
        <name>UDP-N-acetyl-alpha-D-glucosamine</name>
        <dbReference type="ChEBI" id="CHEBI:57705"/>
    </ligand>
</feature>
<evidence type="ECO:0000256" key="2">
    <source>
        <dbReference type="ARBA" id="ARBA00022618"/>
    </source>
</evidence>
<feature type="binding site" evidence="10">
    <location>
        <position position="198"/>
    </location>
    <ligand>
        <name>UDP-N-acetyl-alpha-D-glucosamine</name>
        <dbReference type="ChEBI" id="CHEBI:57705"/>
    </ligand>
</feature>
<dbReference type="EMBL" id="JAYFUM010000007">
    <property type="protein sequence ID" value="MEA5138851.1"/>
    <property type="molecule type" value="Genomic_DNA"/>
</dbReference>
<dbReference type="EC" id="2.4.1.227" evidence="10"/>
<feature type="domain" description="Glycosyl transferase family 28 C-terminal" evidence="12">
    <location>
        <begin position="191"/>
        <end position="353"/>
    </location>
</feature>
<feature type="binding site" evidence="10">
    <location>
        <position position="166"/>
    </location>
    <ligand>
        <name>UDP-N-acetyl-alpha-D-glucosamine</name>
        <dbReference type="ChEBI" id="CHEBI:57705"/>
    </ligand>
</feature>
<dbReference type="CDD" id="cd03785">
    <property type="entry name" value="GT28_MurG"/>
    <property type="match status" value="1"/>
</dbReference>
<comment type="catalytic activity">
    <reaction evidence="10">
        <text>di-trans,octa-cis-undecaprenyl diphospho-N-acetyl-alpha-D-muramoyl-L-alanyl-D-glutamyl-meso-2,6-diaminopimeloyl-D-alanyl-D-alanine + UDP-N-acetyl-alpha-D-glucosamine = di-trans,octa-cis-undecaprenyl diphospho-[N-acetyl-alpha-D-glucosaminyl-(1-&gt;4)]-N-acetyl-alpha-D-muramoyl-L-alanyl-D-glutamyl-meso-2,6-diaminopimeloyl-D-alanyl-D-alanine + UDP + H(+)</text>
        <dbReference type="Rhea" id="RHEA:31227"/>
        <dbReference type="ChEBI" id="CHEBI:15378"/>
        <dbReference type="ChEBI" id="CHEBI:57705"/>
        <dbReference type="ChEBI" id="CHEBI:58223"/>
        <dbReference type="ChEBI" id="CHEBI:61387"/>
        <dbReference type="ChEBI" id="CHEBI:61388"/>
        <dbReference type="EC" id="2.4.1.227"/>
    </reaction>
</comment>
<reference evidence="13 14" key="1">
    <citation type="submission" date="2023-12" db="EMBL/GenBank/DDBJ databases">
        <title>Novel species of the genus Arcicella isolated from rivers.</title>
        <authorList>
            <person name="Lu H."/>
        </authorList>
    </citation>
    <scope>NUCLEOTIDE SEQUENCE [LARGE SCALE GENOMIC DNA]</scope>
    <source>
        <strain evidence="13 14">KCTC 23307</strain>
    </source>
</reference>
<accession>A0ABU5Q7M8</accession>
<dbReference type="SUPFAM" id="SSF53756">
    <property type="entry name" value="UDP-Glycosyltransferase/glycogen phosphorylase"/>
    <property type="match status" value="1"/>
</dbReference>
<feature type="domain" description="Glycosyltransferase family 28 N-terminal" evidence="11">
    <location>
        <begin position="4"/>
        <end position="143"/>
    </location>
</feature>
<keyword evidence="3 10" id="KW-0328">Glycosyltransferase</keyword>
<dbReference type="PANTHER" id="PTHR21015:SF22">
    <property type="entry name" value="GLYCOSYLTRANSFERASE"/>
    <property type="match status" value="1"/>
</dbReference>
<comment type="function">
    <text evidence="10">Cell wall formation. Catalyzes the transfer of a GlcNAc subunit on undecaprenyl-pyrophosphoryl-MurNAc-pentapeptide (lipid intermediate I) to form undecaprenyl-pyrophosphoryl-MurNAc-(pentapeptide)GlcNAc (lipid intermediate II).</text>
</comment>
<feature type="binding site" evidence="10">
    <location>
        <position position="251"/>
    </location>
    <ligand>
        <name>UDP-N-acetyl-alpha-D-glucosamine</name>
        <dbReference type="ChEBI" id="CHEBI:57705"/>
    </ligand>
</feature>
<feature type="binding site" evidence="10">
    <location>
        <begin position="11"/>
        <end position="13"/>
    </location>
    <ligand>
        <name>UDP-N-acetyl-alpha-D-glucosamine</name>
        <dbReference type="ChEBI" id="CHEBI:57705"/>
    </ligand>
</feature>
<comment type="caution">
    <text evidence="13">The sequence shown here is derived from an EMBL/GenBank/DDBJ whole genome shotgun (WGS) entry which is preliminary data.</text>
</comment>
<keyword evidence="6 10" id="KW-0573">Peptidoglycan synthesis</keyword>
<keyword evidence="2 10" id="KW-0132">Cell division</keyword>
<evidence type="ECO:0000256" key="3">
    <source>
        <dbReference type="ARBA" id="ARBA00022676"/>
    </source>
</evidence>
<organism evidence="13 14">
    <name type="scientific">Arcicella rigui</name>
    <dbReference type="NCBI Taxonomy" id="797020"/>
    <lineage>
        <taxon>Bacteria</taxon>
        <taxon>Pseudomonadati</taxon>
        <taxon>Bacteroidota</taxon>
        <taxon>Cytophagia</taxon>
        <taxon>Cytophagales</taxon>
        <taxon>Flectobacillaceae</taxon>
        <taxon>Arcicella</taxon>
    </lineage>
</organism>
<dbReference type="Gene3D" id="3.40.50.2000">
    <property type="entry name" value="Glycogen Phosphorylase B"/>
    <property type="match status" value="2"/>
</dbReference>
<evidence type="ECO:0000313" key="13">
    <source>
        <dbReference type="EMBL" id="MEA5138851.1"/>
    </source>
</evidence>
<dbReference type="GO" id="GO:0016757">
    <property type="term" value="F:glycosyltransferase activity"/>
    <property type="evidence" value="ECO:0007669"/>
    <property type="project" value="UniProtKB-KW"/>
</dbReference>
<dbReference type="NCBIfam" id="TIGR01133">
    <property type="entry name" value="murG"/>
    <property type="match status" value="1"/>
</dbReference>
<name>A0ABU5Q7M8_9BACT</name>
<evidence type="ECO:0000313" key="14">
    <source>
        <dbReference type="Proteomes" id="UP001302949"/>
    </source>
</evidence>
<dbReference type="RefSeq" id="WP_323296014.1">
    <property type="nucleotide sequence ID" value="NZ_JAYFUM010000007.1"/>
</dbReference>
<keyword evidence="7 10" id="KW-0472">Membrane</keyword>
<sequence length="365" mass="38945">MTKVIISGGGTGGHIYPAIAIANALKEINPDIEVLFVGAEGKMEMEKVPKAGYPIIGLPIAGINRSNLFANIGFPKKLITSLTEARQIIKDFKPDVAVGVGGYASGPLLLAASMMGIPYLIQEQNSYAGITNKLLAKKAQKICVAYPKMETFFSADKIKMTGNPVRKDILEVQSKKQEALAFFGLQADKKTVLVIGGSQGARTINEAIDGGLTQLVDAGYQVVWQTGKLYIERAKTSASVFKGQVFVSDFIYQMDLAYSIADVVVSRAGALSVSELCLAAKPAILVPLPTAAEDHQTMNAMSLVNNDAAILVKDISAKESLVKATIELLKDEAKQAVLSKNIHQLAKPEAANEIANEVLKLIAKA</sequence>
<comment type="pathway">
    <text evidence="10">Cell wall biogenesis; peptidoglycan biosynthesis.</text>
</comment>
<dbReference type="Proteomes" id="UP001302949">
    <property type="component" value="Unassembled WGS sequence"/>
</dbReference>
<comment type="subcellular location">
    <subcellularLocation>
        <location evidence="10">Cell membrane</location>
        <topology evidence="10">Peripheral membrane protein</topology>
        <orientation evidence="10">Cytoplasmic side</orientation>
    </subcellularLocation>
</comment>
<dbReference type="Pfam" id="PF04101">
    <property type="entry name" value="Glyco_tran_28_C"/>
    <property type="match status" value="1"/>
</dbReference>
<feature type="binding site" evidence="10">
    <location>
        <position position="125"/>
    </location>
    <ligand>
        <name>UDP-N-acetyl-alpha-D-glucosamine</name>
        <dbReference type="ChEBI" id="CHEBI:57705"/>
    </ligand>
</feature>
<proteinExistence type="inferred from homology"/>
<comment type="similarity">
    <text evidence="10">Belongs to the glycosyltransferase 28 family. MurG subfamily.</text>
</comment>
<protein>
    <recommendedName>
        <fullName evidence="10">UDP-N-acetylglucosamine--N-acetylmuramyl-(pentapeptide) pyrophosphoryl-undecaprenol N-acetylglucosamine transferase</fullName>
        <ecNumber evidence="10">2.4.1.227</ecNumber>
    </recommendedName>
    <alternativeName>
        <fullName evidence="10">Undecaprenyl-PP-MurNAc-pentapeptide-UDPGlcNAc GlcNAc transferase</fullName>
    </alternativeName>
</protein>
<evidence type="ECO:0000256" key="1">
    <source>
        <dbReference type="ARBA" id="ARBA00022475"/>
    </source>
</evidence>
<evidence type="ECO:0000256" key="8">
    <source>
        <dbReference type="ARBA" id="ARBA00023306"/>
    </source>
</evidence>
<evidence type="ECO:0000256" key="4">
    <source>
        <dbReference type="ARBA" id="ARBA00022679"/>
    </source>
</evidence>
<feature type="binding site" evidence="10">
    <location>
        <begin position="270"/>
        <end position="275"/>
    </location>
    <ligand>
        <name>UDP-N-acetyl-alpha-D-glucosamine</name>
        <dbReference type="ChEBI" id="CHEBI:57705"/>
    </ligand>
</feature>
<keyword evidence="4 10" id="KW-0808">Transferase</keyword>
<dbReference type="InterPro" id="IPR004276">
    <property type="entry name" value="GlycoTrans_28_N"/>
</dbReference>
<keyword evidence="8 10" id="KW-0131">Cell cycle</keyword>
<dbReference type="InterPro" id="IPR006009">
    <property type="entry name" value="GlcNAc_MurG"/>
</dbReference>
<evidence type="ECO:0000256" key="5">
    <source>
        <dbReference type="ARBA" id="ARBA00022960"/>
    </source>
</evidence>
<keyword evidence="9 10" id="KW-0961">Cell wall biogenesis/degradation</keyword>
<dbReference type="Pfam" id="PF03033">
    <property type="entry name" value="Glyco_transf_28"/>
    <property type="match status" value="1"/>
</dbReference>